<dbReference type="InterPro" id="IPR024937">
    <property type="entry name" value="Domain_X"/>
</dbReference>
<dbReference type="InterPro" id="IPR043502">
    <property type="entry name" value="DNA/RNA_pol_sf"/>
</dbReference>
<reference evidence="2" key="1">
    <citation type="journal article" date="2011" name="J. Bacteriol.">
        <title>Genome sequence of 'Candidatus Frankia datiscae' Dg1, the uncultured microsymbiont from nitrogen-fixing root nodules of the dicot Datisca glomerata.</title>
        <authorList>
            <person name="Persson T."/>
            <person name="Benson D.R."/>
            <person name="Normand P."/>
            <person name="Vanden Heuvel B."/>
            <person name="Pujic P."/>
            <person name="Chertkov O."/>
            <person name="Teshima H."/>
            <person name="Bruce D.C."/>
            <person name="Detter C."/>
            <person name="Tapia R."/>
            <person name="Han S."/>
            <person name="Han J."/>
            <person name="Woyke T."/>
            <person name="Pitluck S."/>
            <person name="Pennacchio L."/>
            <person name="Nolan M."/>
            <person name="Ivanova N."/>
            <person name="Pati A."/>
            <person name="Land M.L."/>
            <person name="Pawlowski K."/>
            <person name="Berry A.M."/>
        </authorList>
    </citation>
    <scope>NUCLEOTIDE SEQUENCE</scope>
    <source>
        <strain evidence="2">Dg1</strain>
    </source>
</reference>
<dbReference type="GO" id="GO:0006397">
    <property type="term" value="P:mRNA processing"/>
    <property type="evidence" value="ECO:0007669"/>
    <property type="project" value="InterPro"/>
</dbReference>
<reference evidence="2 4" key="2">
    <citation type="submission" date="2011-05" db="EMBL/GenBank/DDBJ databases">
        <title>Complete sequence of chromosome of Frankia symbiont of Datisca glomerata.</title>
        <authorList>
            <consortium name="US DOE Joint Genome Institute"/>
            <person name="Lucas S."/>
            <person name="Han J."/>
            <person name="Lapidus A."/>
            <person name="Cheng J.-F."/>
            <person name="Goodwin L."/>
            <person name="Pitluck S."/>
            <person name="Peters L."/>
            <person name="Mikhailova N."/>
            <person name="Chertkov O."/>
            <person name="Teshima H."/>
            <person name="Han C."/>
            <person name="Tapia R."/>
            <person name="Land M."/>
            <person name="Hauser L."/>
            <person name="Kyrpides N."/>
            <person name="Ivanova N."/>
            <person name="Pagani I."/>
            <person name="Berry A."/>
            <person name="Pawlowski K."/>
            <person name="Persson T."/>
            <person name="Vanden Heuvel B."/>
            <person name="Benson D."/>
            <person name="Woyke T."/>
        </authorList>
    </citation>
    <scope>NUCLEOTIDE SEQUENCE [LARGE SCALE GENOMIC DNA]</scope>
    <source>
        <strain evidence="4">4085684</strain>
        <strain evidence="2">Dg1</strain>
    </source>
</reference>
<dbReference type="eggNOG" id="COG3344">
    <property type="taxonomic scope" value="Bacteria"/>
</dbReference>
<dbReference type="PANTHER" id="PTHR34047">
    <property type="entry name" value="NUCLEAR INTRON MATURASE 1, MITOCHONDRIAL-RELATED"/>
    <property type="match status" value="1"/>
</dbReference>
<organism evidence="2 4">
    <name type="scientific">Candidatus Protofrankia datiscae</name>
    <dbReference type="NCBI Taxonomy" id="2716812"/>
    <lineage>
        <taxon>Bacteria</taxon>
        <taxon>Bacillati</taxon>
        <taxon>Actinomycetota</taxon>
        <taxon>Actinomycetes</taxon>
        <taxon>Frankiales</taxon>
        <taxon>Frankiaceae</taxon>
        <taxon>Protofrankia</taxon>
    </lineage>
</organism>
<keyword evidence="2" id="KW-0695">RNA-directed DNA polymerase</keyword>
<keyword evidence="2" id="KW-0808">Transferase</keyword>
<dbReference type="EMBL" id="CP002801">
    <property type="protein sequence ID" value="AEH07686.1"/>
    <property type="molecule type" value="Genomic_DNA"/>
</dbReference>
<dbReference type="EMBL" id="CP002801">
    <property type="protein sequence ID" value="AEH09119.1"/>
    <property type="molecule type" value="Genomic_DNA"/>
</dbReference>
<gene>
    <name evidence="2" type="ordered locus">FsymDg_0104</name>
    <name evidence="3" type="ordered locus">FsymDg_1666</name>
</gene>
<evidence type="ECO:0000313" key="2">
    <source>
        <dbReference type="EMBL" id="AEH07686.1"/>
    </source>
</evidence>
<dbReference type="PROSITE" id="PS50878">
    <property type="entry name" value="RT_POL"/>
    <property type="match status" value="1"/>
</dbReference>
<keyword evidence="2" id="KW-0548">Nucleotidyltransferase</keyword>
<dbReference type="Pfam" id="PF01348">
    <property type="entry name" value="Intron_maturas2"/>
    <property type="match status" value="1"/>
</dbReference>
<protein>
    <submittedName>
        <fullName evidence="2">RNA-directed DNA polymerase (Reverse transcriptase)</fullName>
    </submittedName>
</protein>
<dbReference type="KEGG" id="fsy:FsymDg_1666"/>
<keyword evidence="4" id="KW-1185">Reference proteome</keyword>
<dbReference type="PANTHER" id="PTHR34047:SF8">
    <property type="entry name" value="PROTEIN YKFC"/>
    <property type="match status" value="1"/>
</dbReference>
<dbReference type="Pfam" id="PF21368">
    <property type="entry name" value="AI2M-like_HNH"/>
    <property type="match status" value="1"/>
</dbReference>
<sequence>MRDAATVLEIIRERGRRGLPLERVYRCLFNPDLFLLAYGKLYRNKGALTAGATSETVDGMNLGKIEAIIETLRQERYRWAPVRRTYIEKKNSVKKRPLGLPTWSDKLLQEVLRLILEAYYEPQFSDRSHGFRPGRGCHTALQEIYHQWHGTVWFIEGDVTDCFGSLDHSIMRSILAEKIHDGRFLRLIDGLLQAGYLEDWRYHATLSGCPQGGVVSPVLSNIYLDRLDRFIEQTLLPAHNRGARRTPYRPYMRLWQRAFRLEEAEDREAGLALRKQMKTMPSRDPDDPTYRRLRYCRYADDWLLGFTGPRQEAEEIKTEIGRFLREELALELSPTKTLITYGRTQAARFLGYEIVVLHADHKRDQRGHRSINAAIGLKVPVDVIHAKCAPYLHHGRPIQRTERTVNTDFSIVAQFQAEFRGVAEYYRLAFNRHRLGYLKFVMERSLTKTLARKYRITVPKVYRRYRAVLDTEHGPRRGLQVTVHRDGGRPPLVAQWGGISLARDTTPRPLNDNPPRMWNGRRSELVQRLLAEVCELCGSTEQVEVHHVKALKDLNPKGRKQQPEWVTRMASRRRKTLVVCRACHEDIHAGRPTRRPR</sequence>
<dbReference type="InterPro" id="IPR000477">
    <property type="entry name" value="RT_dom"/>
</dbReference>
<accession>F8B1T0</accession>
<dbReference type="AlphaFoldDB" id="F8B1T0"/>
<proteinExistence type="predicted"/>
<evidence type="ECO:0000313" key="3">
    <source>
        <dbReference type="EMBL" id="AEH09119.1"/>
    </source>
</evidence>
<dbReference type="Proteomes" id="UP000001549">
    <property type="component" value="Chromosome"/>
</dbReference>
<dbReference type="Pfam" id="PF00078">
    <property type="entry name" value="RVT_1"/>
    <property type="match status" value="1"/>
</dbReference>
<dbReference type="InterPro" id="IPR051083">
    <property type="entry name" value="GrpII_Intron_Splice-Mob/Def"/>
</dbReference>
<dbReference type="HOGENOM" id="CLU_013584_3_1_11"/>
<dbReference type="RefSeq" id="WP_013871683.1">
    <property type="nucleotide sequence ID" value="NC_015656.1"/>
</dbReference>
<feature type="domain" description="Reverse transcriptase" evidence="1">
    <location>
        <begin position="68"/>
        <end position="354"/>
    </location>
</feature>
<dbReference type="KEGG" id="fsy:FsymDg_0104"/>
<name>F8B1T0_9ACTN</name>
<dbReference type="GO" id="GO:0003964">
    <property type="term" value="F:RNA-directed DNA polymerase activity"/>
    <property type="evidence" value="ECO:0007669"/>
    <property type="project" value="UniProtKB-KW"/>
</dbReference>
<evidence type="ECO:0000259" key="1">
    <source>
        <dbReference type="PROSITE" id="PS50878"/>
    </source>
</evidence>
<evidence type="ECO:0000313" key="4">
    <source>
        <dbReference type="Proteomes" id="UP000001549"/>
    </source>
</evidence>
<dbReference type="CDD" id="cd01651">
    <property type="entry name" value="RT_G2_intron"/>
    <property type="match status" value="1"/>
</dbReference>
<dbReference type="InterPro" id="IPR049030">
    <property type="entry name" value="AI2M-like_HNH"/>
</dbReference>
<dbReference type="SUPFAM" id="SSF56672">
    <property type="entry name" value="DNA/RNA polymerases"/>
    <property type="match status" value="1"/>
</dbReference>